<dbReference type="OrthoDB" id="424057at2"/>
<dbReference type="eggNOG" id="COG0457">
    <property type="taxonomic scope" value="Bacteria"/>
</dbReference>
<sequence length="290" mass="32364">MAITGNFADFSLPELLQFLDHGKKTGVLQIQFSSEQTENKVKQVYYIWLHQGRVITAADRLDQKSLTLMITQRGWISERVISRVTQISASSISTPLGLFLKSQGMLQPEQLKLLFNTQVLRPVCALFQIQNGLFTFNPVVNLPLPLAEMTGLSMSATEVILMGLRALRDWKALADKLPDCTSGLTSLVAKQPQMQLNAQEWQVWEFVNGNVSLNNIAHHLRIPVETVQQIAFRLIVVGLVEENFLVAPSSTLTLEDSIPEVLAEPVPEPNQKPTVSQSFLKSLVGFLRSK</sequence>
<dbReference type="PANTHER" id="PTHR36304">
    <property type="entry name" value="DOMAIN GTPASE-ACTIVATING PROTEIN, PUTATIVE-RELATED-RELATED"/>
    <property type="match status" value="1"/>
</dbReference>
<dbReference type="STRING" id="56107.Cylst_1803"/>
<proteinExistence type="predicted"/>
<reference evidence="2 3" key="1">
    <citation type="submission" date="2012-06" db="EMBL/GenBank/DDBJ databases">
        <title>Finished chromosome of genome of Cylindrospermum stagnale PCC 7417.</title>
        <authorList>
            <consortium name="US DOE Joint Genome Institute"/>
            <person name="Gugger M."/>
            <person name="Coursin T."/>
            <person name="Rippka R."/>
            <person name="Tandeau De Marsac N."/>
            <person name="Huntemann M."/>
            <person name="Wei C.-L."/>
            <person name="Han J."/>
            <person name="Detter J.C."/>
            <person name="Han C."/>
            <person name="Tapia R."/>
            <person name="Chen A."/>
            <person name="Kyrpides N."/>
            <person name="Mavromatis K."/>
            <person name="Markowitz V."/>
            <person name="Szeto E."/>
            <person name="Ivanova N."/>
            <person name="Pagani I."/>
            <person name="Pati A."/>
            <person name="Goodwin L."/>
            <person name="Nordberg H.P."/>
            <person name="Cantor M.N."/>
            <person name="Hua S.X."/>
            <person name="Woyke T."/>
            <person name="Kerfeld C.A."/>
        </authorList>
    </citation>
    <scope>NUCLEOTIDE SEQUENCE [LARGE SCALE GENOMIC DNA]</scope>
    <source>
        <strain evidence="2 3">PCC 7417</strain>
    </source>
</reference>
<evidence type="ECO:0000313" key="2">
    <source>
        <dbReference type="EMBL" id="AFZ24062.1"/>
    </source>
</evidence>
<protein>
    <recommendedName>
        <fullName evidence="1">PatA-like N-terminal domain-containing protein</fullName>
    </recommendedName>
</protein>
<gene>
    <name evidence="2" type="ORF">Cylst_1803</name>
</gene>
<dbReference type="PATRIC" id="fig|56107.3.peg.2003"/>
<organism evidence="2 3">
    <name type="scientific">Cylindrospermum stagnale PCC 7417</name>
    <dbReference type="NCBI Taxonomy" id="56107"/>
    <lineage>
        <taxon>Bacteria</taxon>
        <taxon>Bacillati</taxon>
        <taxon>Cyanobacteriota</taxon>
        <taxon>Cyanophyceae</taxon>
        <taxon>Nostocales</taxon>
        <taxon>Nostocaceae</taxon>
        <taxon>Cylindrospermum</taxon>
    </lineage>
</organism>
<dbReference type="HOGENOM" id="CLU_081867_0_0_3"/>
<name>K9WX51_9NOST</name>
<evidence type="ECO:0000259" key="1">
    <source>
        <dbReference type="Pfam" id="PF14332"/>
    </source>
</evidence>
<dbReference type="PANTHER" id="PTHR36304:SF4">
    <property type="entry name" value="DUF4388 DOMAIN-CONTAINING PROTEIN"/>
    <property type="match status" value="1"/>
</dbReference>
<dbReference type="RefSeq" id="WP_015207318.1">
    <property type="nucleotide sequence ID" value="NC_019757.1"/>
</dbReference>
<dbReference type="InterPro" id="IPR025497">
    <property type="entry name" value="PatA-like_N"/>
</dbReference>
<feature type="domain" description="PatA-like N-terminal" evidence="1">
    <location>
        <begin position="4"/>
        <end position="171"/>
    </location>
</feature>
<dbReference type="EMBL" id="CP003642">
    <property type="protein sequence ID" value="AFZ24062.1"/>
    <property type="molecule type" value="Genomic_DNA"/>
</dbReference>
<accession>K9WX51</accession>
<dbReference type="AlphaFoldDB" id="K9WX51"/>
<dbReference type="Pfam" id="PF14332">
    <property type="entry name" value="DUF4388"/>
    <property type="match status" value="1"/>
</dbReference>
<dbReference type="Proteomes" id="UP000010475">
    <property type="component" value="Chromosome"/>
</dbReference>
<keyword evidence="3" id="KW-1185">Reference proteome</keyword>
<dbReference type="KEGG" id="csg:Cylst_1803"/>
<evidence type="ECO:0000313" key="3">
    <source>
        <dbReference type="Proteomes" id="UP000010475"/>
    </source>
</evidence>